<dbReference type="InterPro" id="IPR001841">
    <property type="entry name" value="Znf_RING"/>
</dbReference>
<evidence type="ECO:0000256" key="21">
    <source>
        <dbReference type="PROSITE-ProRule" id="PRU00175"/>
    </source>
</evidence>
<evidence type="ECO:0000256" key="2">
    <source>
        <dbReference type="ARBA" id="ARBA00004651"/>
    </source>
</evidence>
<dbReference type="AlphaFoldDB" id="A0AAV5DPA3"/>
<feature type="binding site" evidence="19">
    <location>
        <position position="393"/>
    </location>
    <ligand>
        <name>UDP-alpha-D-glucose</name>
        <dbReference type="ChEBI" id="CHEBI:58885"/>
    </ligand>
</feature>
<protein>
    <recommendedName>
        <fullName evidence="22">Cellulose synthase</fullName>
        <ecNumber evidence="22">2.4.1.12</ecNumber>
    </recommendedName>
</protein>
<dbReference type="GO" id="GO:0009834">
    <property type="term" value="P:plant-type secondary cell wall biogenesis"/>
    <property type="evidence" value="ECO:0007669"/>
    <property type="project" value="UniProtKB-ARBA"/>
</dbReference>
<dbReference type="GO" id="GO:0008270">
    <property type="term" value="F:zinc ion binding"/>
    <property type="evidence" value="ECO:0007669"/>
    <property type="project" value="UniProtKB-KW"/>
</dbReference>
<keyword evidence="14" id="KW-0175">Coiled coil</keyword>
<keyword evidence="13 22" id="KW-1133">Transmembrane helix</keyword>
<evidence type="ECO:0000256" key="11">
    <source>
        <dbReference type="ARBA" id="ARBA00022833"/>
    </source>
</evidence>
<dbReference type="InterPro" id="IPR027934">
    <property type="entry name" value="CES_Znf_RING"/>
</dbReference>
<evidence type="ECO:0000256" key="22">
    <source>
        <dbReference type="RuleBase" id="RU361116"/>
    </source>
</evidence>
<evidence type="ECO:0000256" key="19">
    <source>
        <dbReference type="PIRSR" id="PIRSR605150-2"/>
    </source>
</evidence>
<evidence type="ECO:0000256" key="1">
    <source>
        <dbReference type="ARBA" id="ARBA00001936"/>
    </source>
</evidence>
<sequence>MEASAGLVAGSHNRNELVVIRRETGGAAARRVADAQAPCQICGDEVGVGFDGEPFVACNECAFPVCRACYEYERREGSQACPQCRTRYKRLKGCPRVAGDEEEDGVDDIEGEFGVDADDAQHVAESMLRAQMTYGRGGDASAVNAVPNVPLLTNGQMVDDIPPEQHALVPSYMASGGGGGKRIHPLPFADPNLPVQPRSMDPSKDLAAYGYGSVAWKERMEGWKQKQERLQQLRSEGGGDWDGDDADLPLMDEARQPLSRKVPISSSKINPYRMIIIIRLVVLGFFFHYRVMHPVNDAFALWLISVICEIWFAMSWILDQFPKWLPIERETYLDRLSLRFDKEGRPSQLAPVDFFVSTVDPLKEPPLVTANTVLSILAVDYPVEKVSCYVSDDGAAMLTFEALSETSEFAKKWVPFCKKFNIEPRAPEWYFQQKIDYLRDKVAASFVRERRAMKREYEEFKVRINALVAKAQKVPEEGWTMQDGSPWPGNNVRDHPGMIQVFLGQSGGHDVDGNELPRLVYVSREKRPGYNHHKKAGAMNALVRVSAVLSNAPYLLNLDCDHYVNNSKAIKEAMCFMMDPLVGKKVCYVQFPQRFDGIDRHDRYANRNVVFFDINMKGLDGIQGPIYVGTGCVFRRQALYGYDAPKTKKPPSRTCNCWPKWCLCCCCSDKKKKKTTKSKPEKKKKRLFFKKEENPSPAYALGEIEEGVPGADNEKSGIVNQQKLEKKFGQSSVFVASTLLENGGTLKSASPASLLKEAIHVISCGYEDKTDWGKELTNVASIWFMALFICIAVTGILEMRWSGVAIDDWWRNEQFWVIGGVSSHLFAIFPRAFEVVAGISNAINNGYESWGPLFGKLFFAFWVIIHLYPFLKGLVGRQNRTPTIVIVWSILLASIFSLLWVRVDPFLAKSNGPLLEECGLDCN</sequence>
<evidence type="ECO:0000256" key="20">
    <source>
        <dbReference type="PIRSR" id="PIRSR605150-3"/>
    </source>
</evidence>
<keyword evidence="9 22" id="KW-0479">Metal-binding</keyword>
<evidence type="ECO:0000256" key="16">
    <source>
        <dbReference type="ARBA" id="ARBA00023211"/>
    </source>
</evidence>
<feature type="transmembrane region" description="Helical" evidence="22">
    <location>
        <begin position="782"/>
        <end position="803"/>
    </location>
</feature>
<evidence type="ECO:0000313" key="25">
    <source>
        <dbReference type="Proteomes" id="UP001054889"/>
    </source>
</evidence>
<reference evidence="24" key="1">
    <citation type="journal article" date="2018" name="DNA Res.">
        <title>Multiple hybrid de novo genome assembly of finger millet, an orphan allotetraploid crop.</title>
        <authorList>
            <person name="Hatakeyama M."/>
            <person name="Aluri S."/>
            <person name="Balachadran M.T."/>
            <person name="Sivarajan S.R."/>
            <person name="Patrignani A."/>
            <person name="Gruter S."/>
            <person name="Poveda L."/>
            <person name="Shimizu-Inatsugi R."/>
            <person name="Baeten J."/>
            <person name="Francoijs K.J."/>
            <person name="Nataraja K.N."/>
            <person name="Reddy Y.A.N."/>
            <person name="Phadnis S."/>
            <person name="Ravikumar R.L."/>
            <person name="Schlapbach R."/>
            <person name="Sreeman S.M."/>
            <person name="Shimizu K.K."/>
        </authorList>
    </citation>
    <scope>NUCLEOTIDE SEQUENCE</scope>
</reference>
<dbReference type="EMBL" id="BQKI01000022">
    <property type="protein sequence ID" value="GJN12184.1"/>
    <property type="molecule type" value="Genomic_DNA"/>
</dbReference>
<feature type="binding site" evidence="20">
    <location>
        <position position="559"/>
    </location>
    <ligand>
        <name>Mn(2+)</name>
        <dbReference type="ChEBI" id="CHEBI:29035"/>
    </ligand>
</feature>
<feature type="domain" description="RING-type" evidence="23">
    <location>
        <begin position="39"/>
        <end position="85"/>
    </location>
</feature>
<dbReference type="PROSITE" id="PS50089">
    <property type="entry name" value="ZF_RING_2"/>
    <property type="match status" value="1"/>
</dbReference>
<evidence type="ECO:0000256" key="3">
    <source>
        <dbReference type="ARBA" id="ARBA00004768"/>
    </source>
</evidence>
<dbReference type="InterPro" id="IPR029044">
    <property type="entry name" value="Nucleotide-diphossugar_trans"/>
</dbReference>
<feature type="binding site" evidence="19">
    <location>
        <position position="363"/>
    </location>
    <ligand>
        <name>UDP-alpha-D-glucose</name>
        <dbReference type="ChEBI" id="CHEBI:58885"/>
    </ligand>
</feature>
<evidence type="ECO:0000313" key="24">
    <source>
        <dbReference type="EMBL" id="GJN12184.1"/>
    </source>
</evidence>
<feature type="binding site" evidence="19">
    <location>
        <position position="364"/>
    </location>
    <ligand>
        <name>UDP-alpha-D-glucose</name>
        <dbReference type="ChEBI" id="CHEBI:58885"/>
    </ligand>
</feature>
<comment type="caution">
    <text evidence="24">The sequence shown here is derived from an EMBL/GenBank/DDBJ whole genome shotgun (WGS) entry which is preliminary data.</text>
</comment>
<keyword evidence="25" id="KW-1185">Reference proteome</keyword>
<evidence type="ECO:0000256" key="7">
    <source>
        <dbReference type="ARBA" id="ARBA00022679"/>
    </source>
</evidence>
<keyword evidence="6 22" id="KW-0328">Glycosyltransferase</keyword>
<evidence type="ECO:0000256" key="4">
    <source>
        <dbReference type="ARBA" id="ARBA00007548"/>
    </source>
</evidence>
<comment type="pathway">
    <text evidence="3 22">Glycan metabolism; plant cellulose biosynthesis.</text>
</comment>
<dbReference type="Pfam" id="PF03552">
    <property type="entry name" value="Cellulose_synt"/>
    <property type="match status" value="2"/>
</dbReference>
<dbReference type="PANTHER" id="PTHR13301">
    <property type="entry name" value="X-BOX TRANSCRIPTION FACTOR-RELATED"/>
    <property type="match status" value="1"/>
</dbReference>
<gene>
    <name evidence="24" type="primary">ga30441</name>
    <name evidence="24" type="ORF">PR202_ga30441</name>
</gene>
<comment type="catalytic activity">
    <reaction evidence="18 22">
        <text>[(1-&gt;4)-beta-D-glucosyl](n) + UDP-alpha-D-glucose = [(1-&gt;4)-beta-D-glucosyl](n+1) + UDP + H(+)</text>
        <dbReference type="Rhea" id="RHEA:19929"/>
        <dbReference type="Rhea" id="RHEA-COMP:10033"/>
        <dbReference type="Rhea" id="RHEA-COMP:10034"/>
        <dbReference type="ChEBI" id="CHEBI:15378"/>
        <dbReference type="ChEBI" id="CHEBI:18246"/>
        <dbReference type="ChEBI" id="CHEBI:58223"/>
        <dbReference type="ChEBI" id="CHEBI:58885"/>
        <dbReference type="EC" id="2.4.1.12"/>
    </reaction>
</comment>
<dbReference type="GO" id="GO:0030244">
    <property type="term" value="P:cellulose biosynthetic process"/>
    <property type="evidence" value="ECO:0007669"/>
    <property type="project" value="UniProtKB-KW"/>
</dbReference>
<evidence type="ECO:0000256" key="12">
    <source>
        <dbReference type="ARBA" id="ARBA00022916"/>
    </source>
</evidence>
<keyword evidence="16" id="KW-0464">Manganese</keyword>
<keyword evidence="15 22" id="KW-0472">Membrane</keyword>
<comment type="similarity">
    <text evidence="4 22">Belongs to the glycosyltransferase 2 family. Plant cellulose synthase subfamily.</text>
</comment>
<dbReference type="Gene3D" id="3.90.550.10">
    <property type="entry name" value="Spore Coat Polysaccharide Biosynthesis Protein SpsA, Chain A"/>
    <property type="match status" value="1"/>
</dbReference>
<dbReference type="InterPro" id="IPR013083">
    <property type="entry name" value="Znf_RING/FYVE/PHD"/>
</dbReference>
<feature type="transmembrane region" description="Helical" evidence="22">
    <location>
        <begin position="853"/>
        <end position="871"/>
    </location>
</feature>
<evidence type="ECO:0000256" key="18">
    <source>
        <dbReference type="ARBA" id="ARBA00048682"/>
    </source>
</evidence>
<feature type="binding site" evidence="20">
    <location>
        <position position="535"/>
    </location>
    <ligand>
        <name>Mn(2+)</name>
        <dbReference type="ChEBI" id="CHEBI:29035"/>
    </ligand>
</feature>
<evidence type="ECO:0000256" key="14">
    <source>
        <dbReference type="ARBA" id="ARBA00023054"/>
    </source>
</evidence>
<name>A0AAV5DPA3_ELECO</name>
<evidence type="ECO:0000256" key="10">
    <source>
        <dbReference type="ARBA" id="ARBA00022771"/>
    </source>
</evidence>
<keyword evidence="11 22" id="KW-0862">Zinc</keyword>
<feature type="transmembrane region" description="Helical" evidence="22">
    <location>
        <begin position="883"/>
        <end position="903"/>
    </location>
</feature>
<keyword evidence="8 22" id="KW-0812">Transmembrane</keyword>
<dbReference type="SUPFAM" id="SSF53448">
    <property type="entry name" value="Nucleotide-diphospho-sugar transferases"/>
    <property type="match status" value="1"/>
</dbReference>
<evidence type="ECO:0000256" key="15">
    <source>
        <dbReference type="ARBA" id="ARBA00023136"/>
    </source>
</evidence>
<dbReference type="SUPFAM" id="SSF57850">
    <property type="entry name" value="RING/U-box"/>
    <property type="match status" value="1"/>
</dbReference>
<dbReference type="Gene3D" id="3.30.40.10">
    <property type="entry name" value="Zinc/RING finger domain, C3HC4 (zinc finger)"/>
    <property type="match status" value="1"/>
</dbReference>
<keyword evidence="12 22" id="KW-0135">Cellulose biosynthesis</keyword>
<feature type="binding site" evidence="19">
    <location>
        <position position="357"/>
    </location>
    <ligand>
        <name>UDP-alpha-D-glucose</name>
        <dbReference type="ChEBI" id="CHEBI:58885"/>
    </ligand>
</feature>
<evidence type="ECO:0000256" key="6">
    <source>
        <dbReference type="ARBA" id="ARBA00022676"/>
    </source>
</evidence>
<evidence type="ECO:0000256" key="8">
    <source>
        <dbReference type="ARBA" id="ARBA00022692"/>
    </source>
</evidence>
<keyword evidence="17 22" id="KW-0961">Cell wall biogenesis/degradation</keyword>
<organism evidence="24 25">
    <name type="scientific">Eleusine coracana subsp. coracana</name>
    <dbReference type="NCBI Taxonomy" id="191504"/>
    <lineage>
        <taxon>Eukaryota</taxon>
        <taxon>Viridiplantae</taxon>
        <taxon>Streptophyta</taxon>
        <taxon>Embryophyta</taxon>
        <taxon>Tracheophyta</taxon>
        <taxon>Spermatophyta</taxon>
        <taxon>Magnoliopsida</taxon>
        <taxon>Liliopsida</taxon>
        <taxon>Poales</taxon>
        <taxon>Poaceae</taxon>
        <taxon>PACMAD clade</taxon>
        <taxon>Chloridoideae</taxon>
        <taxon>Cynodonteae</taxon>
        <taxon>Eleusininae</taxon>
        <taxon>Eleusine</taxon>
    </lineage>
</organism>
<comment type="subcellular location">
    <subcellularLocation>
        <location evidence="2 22">Cell membrane</location>
        <topology evidence="2 22">Multi-pass membrane protein</topology>
    </subcellularLocation>
</comment>
<dbReference type="GO" id="GO:0005886">
    <property type="term" value="C:plasma membrane"/>
    <property type="evidence" value="ECO:0007669"/>
    <property type="project" value="UniProtKB-SubCell"/>
</dbReference>
<reference evidence="24" key="2">
    <citation type="submission" date="2021-12" db="EMBL/GenBank/DDBJ databases">
        <title>Resequencing data analysis of finger millet.</title>
        <authorList>
            <person name="Hatakeyama M."/>
            <person name="Aluri S."/>
            <person name="Balachadran M.T."/>
            <person name="Sivarajan S.R."/>
            <person name="Poveda L."/>
            <person name="Shimizu-Inatsugi R."/>
            <person name="Schlapbach R."/>
            <person name="Sreeman S.M."/>
            <person name="Shimizu K.K."/>
        </authorList>
    </citation>
    <scope>NUCLEOTIDE SEQUENCE</scope>
</reference>
<dbReference type="GO" id="GO:0016760">
    <property type="term" value="F:cellulose synthase (UDP-forming) activity"/>
    <property type="evidence" value="ECO:0007669"/>
    <property type="project" value="UniProtKB-EC"/>
</dbReference>
<comment type="cofactor">
    <cofactor evidence="22">
        <name>Zn(2+)</name>
        <dbReference type="ChEBI" id="CHEBI:29105"/>
    </cofactor>
    <text evidence="22">Binds 2 Zn(2+) ions per subunit.</text>
</comment>
<dbReference type="CDD" id="cd16617">
    <property type="entry name" value="mRING-HC-C4C4_CesA"/>
    <property type="match status" value="1"/>
</dbReference>
<comment type="cofactor">
    <cofactor evidence="1">
        <name>Mn(2+)</name>
        <dbReference type="ChEBI" id="CHEBI:29035"/>
    </cofactor>
</comment>
<accession>A0AAV5DPA3</accession>
<evidence type="ECO:0000256" key="5">
    <source>
        <dbReference type="ARBA" id="ARBA00022475"/>
    </source>
</evidence>
<keyword evidence="7 22" id="KW-0808">Transferase</keyword>
<dbReference type="Pfam" id="PF14569">
    <property type="entry name" value="zf-UDP"/>
    <property type="match status" value="1"/>
</dbReference>
<keyword evidence="5 22" id="KW-1003">Cell membrane</keyword>
<dbReference type="EC" id="2.4.1.12" evidence="22"/>
<keyword evidence="10 21" id="KW-0863">Zinc-finger</keyword>
<dbReference type="FunFam" id="3.90.550.10:FF:000009">
    <property type="entry name" value="Cellulose synthase"/>
    <property type="match status" value="1"/>
</dbReference>
<dbReference type="InterPro" id="IPR005150">
    <property type="entry name" value="Cellulose_synth"/>
</dbReference>
<feature type="transmembrane region" description="Helical" evidence="22">
    <location>
        <begin position="299"/>
        <end position="318"/>
    </location>
</feature>
<proteinExistence type="inferred from homology"/>
<evidence type="ECO:0000256" key="13">
    <source>
        <dbReference type="ARBA" id="ARBA00022989"/>
    </source>
</evidence>
<dbReference type="Proteomes" id="UP001054889">
    <property type="component" value="Unassembled WGS sequence"/>
</dbReference>
<feature type="binding site" evidence="19">
    <location>
        <position position="534"/>
    </location>
    <ligand>
        <name>UDP-alpha-D-glucose</name>
        <dbReference type="ChEBI" id="CHEBI:58885"/>
    </ligand>
</feature>
<evidence type="ECO:0000256" key="17">
    <source>
        <dbReference type="ARBA" id="ARBA00023316"/>
    </source>
</evidence>
<feature type="transmembrane region" description="Helical" evidence="22">
    <location>
        <begin position="815"/>
        <end position="833"/>
    </location>
</feature>
<comment type="caution">
    <text evidence="22">Lacks conserved residue(s) required for the propagation of feature annotation.</text>
</comment>
<evidence type="ECO:0000259" key="23">
    <source>
        <dbReference type="PROSITE" id="PS50089"/>
    </source>
</evidence>
<dbReference type="GO" id="GO:0071555">
    <property type="term" value="P:cell wall organization"/>
    <property type="evidence" value="ECO:0007669"/>
    <property type="project" value="UniProtKB-KW"/>
</dbReference>
<evidence type="ECO:0000256" key="9">
    <source>
        <dbReference type="ARBA" id="ARBA00022723"/>
    </source>
</evidence>
<feature type="transmembrane region" description="Helical" evidence="22">
    <location>
        <begin position="269"/>
        <end position="287"/>
    </location>
</feature>